<evidence type="ECO:0000313" key="6">
    <source>
        <dbReference type="EMBL" id="KAA2243349.1"/>
    </source>
</evidence>
<feature type="chain" id="PRO_5023058670" evidence="4">
    <location>
        <begin position="19"/>
        <end position="794"/>
    </location>
</feature>
<dbReference type="Proteomes" id="UP000324611">
    <property type="component" value="Unassembled WGS sequence"/>
</dbReference>
<dbReference type="InterPro" id="IPR037066">
    <property type="entry name" value="Plug_dom_sf"/>
</dbReference>
<dbReference type="InterPro" id="IPR041700">
    <property type="entry name" value="OMP_b-brl_3"/>
</dbReference>
<dbReference type="Gene3D" id="2.170.130.10">
    <property type="entry name" value="TonB-dependent receptor, plug domain"/>
    <property type="match status" value="1"/>
</dbReference>
<dbReference type="Pfam" id="PF14905">
    <property type="entry name" value="OMP_b-brl_3"/>
    <property type="match status" value="1"/>
</dbReference>
<dbReference type="EMBL" id="VUOC01000002">
    <property type="protein sequence ID" value="KAA2243349.1"/>
    <property type="molecule type" value="Genomic_DNA"/>
</dbReference>
<organism evidence="6 7">
    <name type="scientific">Chitinophaga agrisoli</name>
    <dbReference type="NCBI Taxonomy" id="2607653"/>
    <lineage>
        <taxon>Bacteria</taxon>
        <taxon>Pseudomonadati</taxon>
        <taxon>Bacteroidota</taxon>
        <taxon>Chitinophagia</taxon>
        <taxon>Chitinophagales</taxon>
        <taxon>Chitinophagaceae</taxon>
        <taxon>Chitinophaga</taxon>
    </lineage>
</organism>
<name>A0A5B2VZ97_9BACT</name>
<proteinExistence type="predicted"/>
<evidence type="ECO:0000259" key="5">
    <source>
        <dbReference type="Pfam" id="PF14905"/>
    </source>
</evidence>
<accession>A0A5B2VZ97</accession>
<dbReference type="InterPro" id="IPR036942">
    <property type="entry name" value="Beta-barrel_TonB_sf"/>
</dbReference>
<dbReference type="GO" id="GO:0009279">
    <property type="term" value="C:cell outer membrane"/>
    <property type="evidence" value="ECO:0007669"/>
    <property type="project" value="UniProtKB-SubCell"/>
</dbReference>
<dbReference type="PANTHER" id="PTHR40980:SF4">
    <property type="entry name" value="TONB-DEPENDENT RECEPTOR-LIKE BETA-BARREL DOMAIN-CONTAINING PROTEIN"/>
    <property type="match status" value="1"/>
</dbReference>
<evidence type="ECO:0000256" key="1">
    <source>
        <dbReference type="ARBA" id="ARBA00004442"/>
    </source>
</evidence>
<keyword evidence="4" id="KW-0732">Signal</keyword>
<evidence type="ECO:0000256" key="2">
    <source>
        <dbReference type="ARBA" id="ARBA00023136"/>
    </source>
</evidence>
<dbReference type="Gene3D" id="2.40.170.20">
    <property type="entry name" value="TonB-dependent receptor, beta-barrel domain"/>
    <property type="match status" value="1"/>
</dbReference>
<evidence type="ECO:0000256" key="3">
    <source>
        <dbReference type="ARBA" id="ARBA00023237"/>
    </source>
</evidence>
<feature type="signal peptide" evidence="4">
    <location>
        <begin position="1"/>
        <end position="18"/>
    </location>
</feature>
<keyword evidence="2" id="KW-0472">Membrane</keyword>
<dbReference type="AlphaFoldDB" id="A0A5B2VZ97"/>
<dbReference type="SUPFAM" id="SSF56935">
    <property type="entry name" value="Porins"/>
    <property type="match status" value="1"/>
</dbReference>
<dbReference type="PANTHER" id="PTHR40980">
    <property type="entry name" value="PLUG DOMAIN-CONTAINING PROTEIN"/>
    <property type="match status" value="1"/>
</dbReference>
<comment type="caution">
    <text evidence="6">The sequence shown here is derived from an EMBL/GenBank/DDBJ whole genome shotgun (WGS) entry which is preliminary data.</text>
</comment>
<dbReference type="RefSeq" id="WP_149838225.1">
    <property type="nucleotide sequence ID" value="NZ_VUOC01000002.1"/>
</dbReference>
<reference evidence="6 7" key="2">
    <citation type="submission" date="2019-09" db="EMBL/GenBank/DDBJ databases">
        <authorList>
            <person name="Jin C."/>
        </authorList>
    </citation>
    <scope>NUCLEOTIDE SEQUENCE [LARGE SCALE GENOMIC DNA]</scope>
    <source>
        <strain evidence="6 7">BN140078</strain>
    </source>
</reference>
<evidence type="ECO:0000256" key="4">
    <source>
        <dbReference type="SAM" id="SignalP"/>
    </source>
</evidence>
<feature type="domain" description="Outer membrane protein beta-barrel" evidence="5">
    <location>
        <begin position="367"/>
        <end position="770"/>
    </location>
</feature>
<dbReference type="InterPro" id="IPR008969">
    <property type="entry name" value="CarboxyPept-like_regulatory"/>
</dbReference>
<protein>
    <submittedName>
        <fullName evidence="6">TonB-dependent receptor</fullName>
    </submittedName>
</protein>
<dbReference type="SUPFAM" id="SSF49464">
    <property type="entry name" value="Carboxypeptidase regulatory domain-like"/>
    <property type="match status" value="1"/>
</dbReference>
<reference evidence="6 7" key="1">
    <citation type="submission" date="2019-09" db="EMBL/GenBank/DDBJ databases">
        <title>Chitinophaga ginsengihumi sp. nov., isolated from soil of ginseng rhizosphere.</title>
        <authorList>
            <person name="Lee J."/>
        </authorList>
    </citation>
    <scope>NUCLEOTIDE SEQUENCE [LARGE SCALE GENOMIC DNA]</scope>
    <source>
        <strain evidence="6 7">BN140078</strain>
    </source>
</reference>
<keyword evidence="3" id="KW-0998">Cell outer membrane</keyword>
<sequence>MKTLYFLFLLLLSIPVMSQQRISGLVTDLKGNPLEVVTIMLYQHGKQVDQQLSDQGRFVFNHLNNDPYQFTATLIGYGKLSGAFSLPKDTLWLKMSETQTALKAVEIVSHTPQVEHKADRTVFNVQNSILASGSNVWDALRKAPGVQTGDQGQVTANSKGATIYVNDKPVQLSGEDLVNYLSSLPSDQVAKIEVISNPSARYDAKGGSIINIITKKPKANGFNGTVNAGYTQASYGSYNAGTTFNYRQDKLNVYGNYGYSDKKIRRPIEGYTIFETPNSYAYWENTRTVVPEIRAHSYQLGADYDLGAGQVIGVLVNGYNADRSSPYNITNPVFNNHRPQADSTLNTHSELGGTTSQYSYNVNYKVKLDSAGKSLNVDLDYVPYRNSAGTYVSTNTVLPDGASYRSFDIYTPSFQNIDIWSGKMDYTYALGNKWNLESGVKYTGIHTDNQFDYYEMGSGKPVYDISRSNHFKYSENTAAAYTSANAHMGKWSIEAGLRAEYTRTTGNAITLDSVNHNNYLKLFPTVSLSYKASDDHQFAFNFNRRIDRPEYKQLNPARAYSSPYSFQQGNPALQPYITTNAEMNYTLKELYTVSASYSGMQGLFSNVNIQDNVQHTSYDTQLNLGYIHDFFLTFLVNLTPAPWWEANFTLSGFYRQQGTDFLTSYYTSHNWATELSATQSFVLSKTAGLKAELQTYYRSPINQGVLYVASNNDISIGFSKTVLHNKGSVKLNCSDILNGNPYRLSNNYLDQHNGMRVGNDTRSISVSFSYRFGKKIEASRKRNTATEEEKRRVN</sequence>
<comment type="subcellular location">
    <subcellularLocation>
        <location evidence="1">Cell outer membrane</location>
    </subcellularLocation>
</comment>
<evidence type="ECO:0000313" key="7">
    <source>
        <dbReference type="Proteomes" id="UP000324611"/>
    </source>
</evidence>
<gene>
    <name evidence="6" type="ORF">F0L74_12665</name>
</gene>
<keyword evidence="7" id="KW-1185">Reference proteome</keyword>
<keyword evidence="6" id="KW-0675">Receptor</keyword>